<reference evidence="1 2" key="1">
    <citation type="journal article" date="2009" name="Nature">
        <title>The Sorghum bicolor genome and the diversification of grasses.</title>
        <authorList>
            <person name="Paterson A.H."/>
            <person name="Bowers J.E."/>
            <person name="Bruggmann R."/>
            <person name="Dubchak I."/>
            <person name="Grimwood J."/>
            <person name="Gundlach H."/>
            <person name="Haberer G."/>
            <person name="Hellsten U."/>
            <person name="Mitros T."/>
            <person name="Poliakov A."/>
            <person name="Schmutz J."/>
            <person name="Spannagl M."/>
            <person name="Tang H."/>
            <person name="Wang X."/>
            <person name="Wicker T."/>
            <person name="Bharti A.K."/>
            <person name="Chapman J."/>
            <person name="Feltus F.A."/>
            <person name="Gowik U."/>
            <person name="Grigoriev I.V."/>
            <person name="Lyons E."/>
            <person name="Maher C.A."/>
            <person name="Martis M."/>
            <person name="Narechania A."/>
            <person name="Otillar R.P."/>
            <person name="Penning B.W."/>
            <person name="Salamov A.A."/>
            <person name="Wang Y."/>
            <person name="Zhang L."/>
            <person name="Carpita N.C."/>
            <person name="Freeling M."/>
            <person name="Gingle A.R."/>
            <person name="Hash C.T."/>
            <person name="Keller B."/>
            <person name="Klein P."/>
            <person name="Kresovich S."/>
            <person name="McCann M.C."/>
            <person name="Ming R."/>
            <person name="Peterson D.G."/>
            <person name="Mehboob-ur-Rahman"/>
            <person name="Ware D."/>
            <person name="Westhoff P."/>
            <person name="Mayer K.F."/>
            <person name="Messing J."/>
            <person name="Rokhsar D.S."/>
        </authorList>
    </citation>
    <scope>NUCLEOTIDE SEQUENCE [LARGE SCALE GENOMIC DNA]</scope>
    <source>
        <strain evidence="2">cv. BTx623</strain>
    </source>
</reference>
<dbReference type="Gramene" id="OQU79053">
    <property type="protein sequence ID" value="OQU79053"/>
    <property type="gene ID" value="SORBI_3008G089233"/>
</dbReference>
<dbReference type="AlphaFoldDB" id="A0A1Z5R5L2"/>
<dbReference type="EMBL" id="CM000767">
    <property type="protein sequence ID" value="OQU79053.1"/>
    <property type="molecule type" value="Genomic_DNA"/>
</dbReference>
<sequence>MINFPSSRLDYVALVIPDHISPAPGHLFFISKESSIFSLRNPCSGLFLERLSLRFCDNGYCLHFYSPLPQVYSFKTTNCLKTAGPPVVLAVLAQ</sequence>
<reference evidence="2" key="2">
    <citation type="journal article" date="2018" name="Plant J.">
        <title>The Sorghum bicolor reference genome: improved assembly, gene annotations, a transcriptome atlas, and signatures of genome organization.</title>
        <authorList>
            <person name="McCormick R.F."/>
            <person name="Truong S.K."/>
            <person name="Sreedasyam A."/>
            <person name="Jenkins J."/>
            <person name="Shu S."/>
            <person name="Sims D."/>
            <person name="Kennedy M."/>
            <person name="Amirebrahimi M."/>
            <person name="Weers B.D."/>
            <person name="McKinley B."/>
            <person name="Mattison A."/>
            <person name="Morishige D.T."/>
            <person name="Grimwood J."/>
            <person name="Schmutz J."/>
            <person name="Mullet J.E."/>
        </authorList>
    </citation>
    <scope>NUCLEOTIDE SEQUENCE [LARGE SCALE GENOMIC DNA]</scope>
    <source>
        <strain evidence="2">cv. BTx623</strain>
    </source>
</reference>
<gene>
    <name evidence="1" type="ORF">SORBI_3008G089233</name>
</gene>
<evidence type="ECO:0000313" key="2">
    <source>
        <dbReference type="Proteomes" id="UP000000768"/>
    </source>
</evidence>
<proteinExistence type="predicted"/>
<keyword evidence="2" id="KW-1185">Reference proteome</keyword>
<accession>A0A1Z5R5L2</accession>
<name>A0A1Z5R5L2_SORBI</name>
<protein>
    <submittedName>
        <fullName evidence="1">Uncharacterized protein</fullName>
    </submittedName>
</protein>
<dbReference type="Proteomes" id="UP000000768">
    <property type="component" value="Chromosome 8"/>
</dbReference>
<evidence type="ECO:0000313" key="1">
    <source>
        <dbReference type="EMBL" id="OQU79053.1"/>
    </source>
</evidence>
<dbReference type="InParanoid" id="A0A1Z5R5L2"/>
<organism evidence="1 2">
    <name type="scientific">Sorghum bicolor</name>
    <name type="common">Sorghum</name>
    <name type="synonym">Sorghum vulgare</name>
    <dbReference type="NCBI Taxonomy" id="4558"/>
    <lineage>
        <taxon>Eukaryota</taxon>
        <taxon>Viridiplantae</taxon>
        <taxon>Streptophyta</taxon>
        <taxon>Embryophyta</taxon>
        <taxon>Tracheophyta</taxon>
        <taxon>Spermatophyta</taxon>
        <taxon>Magnoliopsida</taxon>
        <taxon>Liliopsida</taxon>
        <taxon>Poales</taxon>
        <taxon>Poaceae</taxon>
        <taxon>PACMAD clade</taxon>
        <taxon>Panicoideae</taxon>
        <taxon>Andropogonodae</taxon>
        <taxon>Andropogoneae</taxon>
        <taxon>Sorghinae</taxon>
        <taxon>Sorghum</taxon>
    </lineage>
</organism>